<evidence type="ECO:0000256" key="7">
    <source>
        <dbReference type="ARBA" id="ARBA00023069"/>
    </source>
</evidence>
<evidence type="ECO:0000256" key="3">
    <source>
        <dbReference type="ARBA" id="ARBA00015087"/>
    </source>
</evidence>
<dbReference type="EMBL" id="KQ965739">
    <property type="protein sequence ID" value="KXS19232.1"/>
    <property type="molecule type" value="Genomic_DNA"/>
</dbReference>
<evidence type="ECO:0000256" key="2">
    <source>
        <dbReference type="ARBA" id="ARBA00009082"/>
    </source>
</evidence>
<dbReference type="STRING" id="1344416.A0A139AR86"/>
<evidence type="ECO:0000256" key="10">
    <source>
        <dbReference type="ARBA" id="ARBA00023273"/>
    </source>
</evidence>
<dbReference type="OMA" id="PALYTRY"/>
<evidence type="ECO:0000313" key="12">
    <source>
        <dbReference type="EMBL" id="KXS19232.1"/>
    </source>
</evidence>
<comment type="function">
    <text evidence="11">Transmembrane component of the tectonic-like complex, a complex localized at the transition zone of primary cilia and acting as a barrier that prevents diffusion of transmembrane proteins between the cilia and plasma membranes. Required for ciliogenesis and sonic hedgehog/SHH signaling.</text>
</comment>
<dbReference type="Pfam" id="PF10149">
    <property type="entry name" value="TM231"/>
    <property type="match status" value="1"/>
</dbReference>
<dbReference type="PANTHER" id="PTHR14605">
    <property type="entry name" value="CHST5 PROTEIN"/>
    <property type="match status" value="1"/>
</dbReference>
<dbReference type="AlphaFoldDB" id="A0A139AR86"/>
<evidence type="ECO:0000256" key="1">
    <source>
        <dbReference type="ARBA" id="ARBA00004272"/>
    </source>
</evidence>
<evidence type="ECO:0000256" key="9">
    <source>
        <dbReference type="ARBA" id="ARBA00023180"/>
    </source>
</evidence>
<dbReference type="PANTHER" id="PTHR14605:SF1">
    <property type="entry name" value="TRANSMEMBRANE PROTEIN 231"/>
    <property type="match status" value="1"/>
</dbReference>
<dbReference type="GO" id="GO:0060170">
    <property type="term" value="C:ciliary membrane"/>
    <property type="evidence" value="ECO:0007669"/>
    <property type="project" value="UniProtKB-SubCell"/>
</dbReference>
<comment type="subcellular location">
    <subcellularLocation>
        <location evidence="1">Cell projection</location>
        <location evidence="1">Cilium membrane</location>
        <topology evidence="1">Multi-pass membrane protein</topology>
    </subcellularLocation>
</comment>
<proteinExistence type="inferred from homology"/>
<protein>
    <recommendedName>
        <fullName evidence="3">Transmembrane protein 231</fullName>
    </recommendedName>
</protein>
<organism evidence="12 13">
    <name type="scientific">Gonapodya prolifera (strain JEL478)</name>
    <name type="common">Monoblepharis prolifera</name>
    <dbReference type="NCBI Taxonomy" id="1344416"/>
    <lineage>
        <taxon>Eukaryota</taxon>
        <taxon>Fungi</taxon>
        <taxon>Fungi incertae sedis</taxon>
        <taxon>Chytridiomycota</taxon>
        <taxon>Chytridiomycota incertae sedis</taxon>
        <taxon>Monoblepharidomycetes</taxon>
        <taxon>Monoblepharidales</taxon>
        <taxon>Gonapodyaceae</taxon>
        <taxon>Gonapodya</taxon>
    </lineage>
</organism>
<evidence type="ECO:0000256" key="4">
    <source>
        <dbReference type="ARBA" id="ARBA00022475"/>
    </source>
</evidence>
<keyword evidence="7" id="KW-0969">Cilium</keyword>
<evidence type="ECO:0000313" key="13">
    <source>
        <dbReference type="Proteomes" id="UP000070544"/>
    </source>
</evidence>
<keyword evidence="8" id="KW-0472">Membrane</keyword>
<dbReference type="GO" id="GO:0060271">
    <property type="term" value="P:cilium assembly"/>
    <property type="evidence" value="ECO:0007669"/>
    <property type="project" value="TreeGrafter"/>
</dbReference>
<comment type="similarity">
    <text evidence="2">Belongs to the TMEM231 family.</text>
</comment>
<keyword evidence="13" id="KW-1185">Reference proteome</keyword>
<keyword evidence="9" id="KW-0325">Glycoprotein</keyword>
<evidence type="ECO:0000256" key="6">
    <source>
        <dbReference type="ARBA" id="ARBA00022989"/>
    </source>
</evidence>
<name>A0A139AR86_GONPJ</name>
<sequence>MKAMGKQARVVTLKTSEVDVDRDGRPDRLDFQISVPLTDSEHAMTFRMALLMEYELGTLVPLRTTSLALIHTFHPAPAGRLYLSCDLVSSQRTPLPAGVKNTRYGENPLRLDKSLGELTDGGELSLGLKNWTWDEVVKETMERNFRTHVDCPYPSWSSGRAAGEPFIISGVIRYPENRIWYRPGFAETLKWGGVQYCAYFLLCLILLRPIKSAIFRTSAVQSIIYSDMGERSQGGARAAKGSF</sequence>
<dbReference type="Proteomes" id="UP000070544">
    <property type="component" value="Unassembled WGS sequence"/>
</dbReference>
<dbReference type="InterPro" id="IPR019306">
    <property type="entry name" value="TMEM231"/>
</dbReference>
<gene>
    <name evidence="12" type="ORF">M427DRAFT_53186</name>
</gene>
<evidence type="ECO:0000256" key="5">
    <source>
        <dbReference type="ARBA" id="ARBA00022692"/>
    </source>
</evidence>
<dbReference type="GO" id="GO:0035869">
    <property type="term" value="C:ciliary transition zone"/>
    <property type="evidence" value="ECO:0007669"/>
    <property type="project" value="TreeGrafter"/>
</dbReference>
<dbReference type="GO" id="GO:0032880">
    <property type="term" value="P:regulation of protein localization"/>
    <property type="evidence" value="ECO:0007669"/>
    <property type="project" value="TreeGrafter"/>
</dbReference>
<keyword evidence="10" id="KW-0966">Cell projection</keyword>
<reference evidence="12 13" key="1">
    <citation type="journal article" date="2015" name="Genome Biol. Evol.">
        <title>Phylogenomic analyses indicate that early fungi evolved digesting cell walls of algal ancestors of land plants.</title>
        <authorList>
            <person name="Chang Y."/>
            <person name="Wang S."/>
            <person name="Sekimoto S."/>
            <person name="Aerts A.L."/>
            <person name="Choi C."/>
            <person name="Clum A."/>
            <person name="LaButti K.M."/>
            <person name="Lindquist E.A."/>
            <person name="Yee Ngan C."/>
            <person name="Ohm R.A."/>
            <person name="Salamov A.A."/>
            <person name="Grigoriev I.V."/>
            <person name="Spatafora J.W."/>
            <person name="Berbee M.L."/>
        </authorList>
    </citation>
    <scope>NUCLEOTIDE SEQUENCE [LARGE SCALE GENOMIC DNA]</scope>
    <source>
        <strain evidence="12 13">JEL478</strain>
    </source>
</reference>
<evidence type="ECO:0000256" key="8">
    <source>
        <dbReference type="ARBA" id="ARBA00023136"/>
    </source>
</evidence>
<keyword evidence="4" id="KW-1003">Cell membrane</keyword>
<keyword evidence="5" id="KW-0812">Transmembrane</keyword>
<dbReference type="OrthoDB" id="426438at2759"/>
<accession>A0A139AR86</accession>
<evidence type="ECO:0000256" key="11">
    <source>
        <dbReference type="ARBA" id="ARBA00024803"/>
    </source>
</evidence>
<keyword evidence="6" id="KW-1133">Transmembrane helix</keyword>